<organism evidence="2 3">
    <name type="scientific">Filimonas zeae</name>
    <dbReference type="NCBI Taxonomy" id="1737353"/>
    <lineage>
        <taxon>Bacteria</taxon>
        <taxon>Pseudomonadati</taxon>
        <taxon>Bacteroidota</taxon>
        <taxon>Chitinophagia</taxon>
        <taxon>Chitinophagales</taxon>
        <taxon>Chitinophagaceae</taxon>
        <taxon>Filimonas</taxon>
    </lineage>
</organism>
<accession>A0A917IYI3</accession>
<dbReference type="InterPro" id="IPR018891">
    <property type="entry name" value="AIPR_C"/>
</dbReference>
<dbReference type="AlphaFoldDB" id="A0A917IYI3"/>
<dbReference type="EMBL" id="BMIB01000003">
    <property type="protein sequence ID" value="GGH70316.1"/>
    <property type="molecule type" value="Genomic_DNA"/>
</dbReference>
<proteinExistence type="predicted"/>
<name>A0A917IYI3_9BACT</name>
<feature type="domain" description="Abortive phage infection protein C-terminal" evidence="1">
    <location>
        <begin position="239"/>
        <end position="480"/>
    </location>
</feature>
<evidence type="ECO:0000259" key="1">
    <source>
        <dbReference type="Pfam" id="PF10592"/>
    </source>
</evidence>
<evidence type="ECO:0000313" key="3">
    <source>
        <dbReference type="Proteomes" id="UP000627292"/>
    </source>
</evidence>
<dbReference type="Pfam" id="PF10592">
    <property type="entry name" value="AIPR"/>
    <property type="match status" value="1"/>
</dbReference>
<evidence type="ECO:0000313" key="2">
    <source>
        <dbReference type="EMBL" id="GGH70316.1"/>
    </source>
</evidence>
<keyword evidence="3" id="KW-1185">Reference proteome</keyword>
<reference evidence="2" key="2">
    <citation type="submission" date="2020-09" db="EMBL/GenBank/DDBJ databases">
        <authorList>
            <person name="Sun Q."/>
            <person name="Zhou Y."/>
        </authorList>
    </citation>
    <scope>NUCLEOTIDE SEQUENCE</scope>
    <source>
        <strain evidence="2">CGMCC 1.15290</strain>
    </source>
</reference>
<protein>
    <submittedName>
        <fullName evidence="2">Abortive infection phage resistance protein</fullName>
    </submittedName>
</protein>
<dbReference type="Proteomes" id="UP000627292">
    <property type="component" value="Unassembled WGS sequence"/>
</dbReference>
<dbReference type="RefSeq" id="WP_188953339.1">
    <property type="nucleotide sequence ID" value="NZ_BMIB01000003.1"/>
</dbReference>
<sequence length="556" mass="62813">MSKLHVNHLKAKLTELYSDKIDISDARNDEDKENFFLTRAYAAYTLQILAQLDEVSAAAAIVDGFDDNGIDAIYFDRRNKELWLVQSKWIKNGGGEPDTGETSRFKNGVADLIDLKFDRFNAKVQAKEAEVIEALEDPLVKIKIVLTYTGQDTFSEHNRRIIDDLLSELNDPSELAIFNRFSLKQAHKSLVGILDGQPIKADLVLSNWGKVEEPYSAIYGTINGNDLAQLWSENRGRLFSDNIRDFIGFSEVNEDIRETALREPENFYFYNNGITALCQTLNKKPVGGGDRAVGIFVAEDLKIVNGAQTVGSIGNAYEINPDQISKLNVFIKIISLENCPADFGLNVTKKTNTQNRIDKKDFVSLDPEQDRLKTEFALDGITYHLKRSDDAIKQDETNCYVEEVITALACAKADINLAVQAKREVGKLWEDISKQPYTDIINSSVSATQAWRAVRIMREVTNNLKLKEQASSGRVKSCYIHSNRFILNIVFSKVGQQVLLDPNFDFNMYFTTTLPSIIDQVALQTKDKMEESFPNSLVHQVFRNFTKCRQLKGQLN</sequence>
<comment type="caution">
    <text evidence="2">The sequence shown here is derived from an EMBL/GenBank/DDBJ whole genome shotgun (WGS) entry which is preliminary data.</text>
</comment>
<gene>
    <name evidence="2" type="primary">abiR</name>
    <name evidence="2" type="ORF">GCM10011379_28460</name>
</gene>
<reference evidence="2" key="1">
    <citation type="journal article" date="2014" name="Int. J. Syst. Evol. Microbiol.">
        <title>Complete genome sequence of Corynebacterium casei LMG S-19264T (=DSM 44701T), isolated from a smear-ripened cheese.</title>
        <authorList>
            <consortium name="US DOE Joint Genome Institute (JGI-PGF)"/>
            <person name="Walter F."/>
            <person name="Albersmeier A."/>
            <person name="Kalinowski J."/>
            <person name="Ruckert C."/>
        </authorList>
    </citation>
    <scope>NUCLEOTIDE SEQUENCE</scope>
    <source>
        <strain evidence="2">CGMCC 1.15290</strain>
    </source>
</reference>